<comment type="caution">
    <text evidence="2">The sequence shown here is derived from an EMBL/GenBank/DDBJ whole genome shotgun (WGS) entry which is preliminary data.</text>
</comment>
<evidence type="ECO:0000256" key="1">
    <source>
        <dbReference type="SAM" id="MobiDB-lite"/>
    </source>
</evidence>
<dbReference type="InterPro" id="IPR021338">
    <property type="entry name" value="DUF2953"/>
</dbReference>
<dbReference type="Proteomes" id="UP000824242">
    <property type="component" value="Unassembled WGS sequence"/>
</dbReference>
<evidence type="ECO:0000313" key="3">
    <source>
        <dbReference type="Proteomes" id="UP000824242"/>
    </source>
</evidence>
<name>A0A9D1AQC8_9FIRM</name>
<feature type="compositionally biased region" description="Basic and acidic residues" evidence="1">
    <location>
        <begin position="61"/>
        <end position="77"/>
    </location>
</feature>
<reference evidence="2" key="1">
    <citation type="submission" date="2020-10" db="EMBL/GenBank/DDBJ databases">
        <authorList>
            <person name="Gilroy R."/>
        </authorList>
    </citation>
    <scope>NUCLEOTIDE SEQUENCE</scope>
    <source>
        <strain evidence="2">ChiSxjej1B13-7958</strain>
    </source>
</reference>
<dbReference type="Pfam" id="PF11167">
    <property type="entry name" value="DUF2953"/>
    <property type="match status" value="1"/>
</dbReference>
<proteinExistence type="predicted"/>
<organism evidence="2 3">
    <name type="scientific">Candidatus Caccousia avicola</name>
    <dbReference type="NCBI Taxonomy" id="2840721"/>
    <lineage>
        <taxon>Bacteria</taxon>
        <taxon>Bacillati</taxon>
        <taxon>Bacillota</taxon>
        <taxon>Clostridia</taxon>
        <taxon>Eubacteriales</taxon>
        <taxon>Oscillospiraceae</taxon>
        <taxon>Oscillospiraceae incertae sedis</taxon>
        <taxon>Candidatus Caccousia</taxon>
    </lineage>
</organism>
<reference evidence="2" key="2">
    <citation type="journal article" date="2021" name="PeerJ">
        <title>Extensive microbial diversity within the chicken gut microbiome revealed by metagenomics and culture.</title>
        <authorList>
            <person name="Gilroy R."/>
            <person name="Ravi A."/>
            <person name="Getino M."/>
            <person name="Pursley I."/>
            <person name="Horton D.L."/>
            <person name="Alikhan N.F."/>
            <person name="Baker D."/>
            <person name="Gharbi K."/>
            <person name="Hall N."/>
            <person name="Watson M."/>
            <person name="Adriaenssens E.M."/>
            <person name="Foster-Nyarko E."/>
            <person name="Jarju S."/>
            <person name="Secka A."/>
            <person name="Antonio M."/>
            <person name="Oren A."/>
            <person name="Chaudhuri R.R."/>
            <person name="La Ragione R."/>
            <person name="Hildebrand F."/>
            <person name="Pallen M.J."/>
        </authorList>
    </citation>
    <scope>NUCLEOTIDE SEQUENCE</scope>
    <source>
        <strain evidence="2">ChiSxjej1B13-7958</strain>
    </source>
</reference>
<dbReference type="EMBL" id="DVGZ01000130">
    <property type="protein sequence ID" value="HIR48337.1"/>
    <property type="molecule type" value="Genomic_DNA"/>
</dbReference>
<feature type="region of interest" description="Disordered" evidence="1">
    <location>
        <begin position="49"/>
        <end position="77"/>
    </location>
</feature>
<protein>
    <submittedName>
        <fullName evidence="2">DUF2953 domain-containing protein</fullName>
    </submittedName>
</protein>
<sequence length="221" mass="24640">MLIAAGIVLVLALLLASPVTVKVLYEDEWAVTVRYLFLRFRVFPPKEQSSEKKKKPRKEKKKDAEKESEKDEKKQGIREILKGKDPGTVLNLLVEASKLAVSVLKRFCSHVTIREFDLLLVIASEDAAETAVQYANACAVGYPAAGILMQACRCRRFGISIVPEFQESKPRACLRFRAGIPLFFLIQETVSAAIRAAKLWQRFQAANKTKQAETTPSGAKS</sequence>
<dbReference type="AlphaFoldDB" id="A0A9D1AQC8"/>
<gene>
    <name evidence="2" type="ORF">IAB89_11915</name>
</gene>
<evidence type="ECO:0000313" key="2">
    <source>
        <dbReference type="EMBL" id="HIR48337.1"/>
    </source>
</evidence>
<accession>A0A9D1AQC8</accession>